<evidence type="ECO:0000259" key="9">
    <source>
        <dbReference type="Pfam" id="PF25179"/>
    </source>
</evidence>
<feature type="transmembrane region" description="Helical" evidence="7">
    <location>
        <begin position="144"/>
        <end position="164"/>
    </location>
</feature>
<evidence type="ECO:0000256" key="1">
    <source>
        <dbReference type="ARBA" id="ARBA00004477"/>
    </source>
</evidence>
<feature type="transmembrane region" description="Helical" evidence="7">
    <location>
        <begin position="24"/>
        <end position="45"/>
    </location>
</feature>
<dbReference type="AlphaFoldDB" id="X6NPQ8"/>
<name>X6NPQ8_RETFI</name>
<evidence type="ECO:0000256" key="7">
    <source>
        <dbReference type="SAM" id="Phobius"/>
    </source>
</evidence>
<organism evidence="10 11">
    <name type="scientific">Reticulomyxa filosa</name>
    <dbReference type="NCBI Taxonomy" id="46433"/>
    <lineage>
        <taxon>Eukaryota</taxon>
        <taxon>Sar</taxon>
        <taxon>Rhizaria</taxon>
        <taxon>Retaria</taxon>
        <taxon>Foraminifera</taxon>
        <taxon>Monothalamids</taxon>
        <taxon>Reticulomyxidae</taxon>
        <taxon>Reticulomyxa</taxon>
    </lineage>
</organism>
<feature type="transmembrane region" description="Helical" evidence="7">
    <location>
        <begin position="184"/>
        <end position="208"/>
    </location>
</feature>
<keyword evidence="4" id="KW-0256">Endoplasmic reticulum</keyword>
<accession>X6NPQ8</accession>
<gene>
    <name evidence="10" type="ORF">RFI_08847</name>
</gene>
<dbReference type="GO" id="GO:0051604">
    <property type="term" value="P:protein maturation"/>
    <property type="evidence" value="ECO:0007669"/>
    <property type="project" value="InterPro"/>
</dbReference>
<dbReference type="Proteomes" id="UP000023152">
    <property type="component" value="Unassembled WGS sequence"/>
</dbReference>
<evidence type="ECO:0000256" key="6">
    <source>
        <dbReference type="ARBA" id="ARBA00023136"/>
    </source>
</evidence>
<evidence type="ECO:0000313" key="11">
    <source>
        <dbReference type="Proteomes" id="UP000023152"/>
    </source>
</evidence>
<evidence type="ECO:0000256" key="4">
    <source>
        <dbReference type="ARBA" id="ARBA00022824"/>
    </source>
</evidence>
<sequence length="372" mass="43899">MDYHYETQPNPNPLSWYLHNNSHWFHVFEVAVNHFVELIACWLLLVPLRKCWLIGAIIQITFQLILIVSGNLSFLNWLTMIPALAGLDDLFLARYLRFLFWPKEIATALKCQAHCLEEDKKQQQTGGWSYIQAFNPKQSSTKHAAYQCLALALTALIGVYSLPVVENLISPGQIMNTSFDNFRIVFFFFFFFMFVTNSVFEIVIYFLFCFSFEMQRHEVIFEVTHDSKVNKYSKWTEVIFKCKPGPLDRRPCVITPYHYRLDWQIWFAGFPPHSPFSGRNAWIFLFARQLLLAEKATLDLLDQSFVKAFYGDGTDNKTRAPTFIRAQMYLYQFTDDVSEKNWWKRTKTLDNYLPPIHLKDHQFQDILRQLGR</sequence>
<comment type="similarity">
    <text evidence="2">Belongs to the lipase maturation factor family.</text>
</comment>
<dbReference type="OrthoDB" id="434126at2759"/>
<keyword evidence="5 7" id="KW-1133">Transmembrane helix</keyword>
<keyword evidence="11" id="KW-1185">Reference proteome</keyword>
<dbReference type="PANTHER" id="PTHR14463:SF10">
    <property type="entry name" value="LIPASE MATURATION FACTOR 1"/>
    <property type="match status" value="1"/>
</dbReference>
<comment type="subcellular location">
    <subcellularLocation>
        <location evidence="1">Endoplasmic reticulum membrane</location>
        <topology evidence="1">Multi-pass membrane protein</topology>
    </subcellularLocation>
</comment>
<feature type="transmembrane region" description="Helical" evidence="7">
    <location>
        <begin position="52"/>
        <end position="68"/>
    </location>
</feature>
<dbReference type="Pfam" id="PF06762">
    <property type="entry name" value="LMF1"/>
    <property type="match status" value="1"/>
</dbReference>
<dbReference type="InterPro" id="IPR057434">
    <property type="entry name" value="LMF1/2_N"/>
</dbReference>
<dbReference type="PANTHER" id="PTHR14463">
    <property type="entry name" value="LIPASE MATURATION FACTOR"/>
    <property type="match status" value="1"/>
</dbReference>
<evidence type="ECO:0000259" key="8">
    <source>
        <dbReference type="Pfam" id="PF06762"/>
    </source>
</evidence>
<evidence type="ECO:0000313" key="10">
    <source>
        <dbReference type="EMBL" id="ETO28285.1"/>
    </source>
</evidence>
<evidence type="ECO:0000256" key="3">
    <source>
        <dbReference type="ARBA" id="ARBA00022692"/>
    </source>
</evidence>
<reference evidence="10 11" key="1">
    <citation type="journal article" date="2013" name="Curr. Biol.">
        <title>The Genome of the Foraminiferan Reticulomyxa filosa.</title>
        <authorList>
            <person name="Glockner G."/>
            <person name="Hulsmann N."/>
            <person name="Schleicher M."/>
            <person name="Noegel A.A."/>
            <person name="Eichinger L."/>
            <person name="Gallinger C."/>
            <person name="Pawlowski J."/>
            <person name="Sierra R."/>
            <person name="Euteneuer U."/>
            <person name="Pillet L."/>
            <person name="Moustafa A."/>
            <person name="Platzer M."/>
            <person name="Groth M."/>
            <person name="Szafranski K."/>
            <person name="Schliwa M."/>
        </authorList>
    </citation>
    <scope>NUCLEOTIDE SEQUENCE [LARGE SCALE GENOMIC DNA]</scope>
</reference>
<dbReference type="GO" id="GO:0005789">
    <property type="term" value="C:endoplasmic reticulum membrane"/>
    <property type="evidence" value="ECO:0007669"/>
    <property type="project" value="UniProtKB-SubCell"/>
</dbReference>
<dbReference type="OMA" id="NFAWLNW"/>
<proteinExistence type="inferred from homology"/>
<dbReference type="InterPro" id="IPR057433">
    <property type="entry name" value="LMF1/2_C"/>
</dbReference>
<dbReference type="Pfam" id="PF25179">
    <property type="entry name" value="LMF1_C"/>
    <property type="match status" value="1"/>
</dbReference>
<keyword evidence="3 7" id="KW-0812">Transmembrane</keyword>
<dbReference type="EMBL" id="ASPP01006754">
    <property type="protein sequence ID" value="ETO28285.1"/>
    <property type="molecule type" value="Genomic_DNA"/>
</dbReference>
<evidence type="ECO:0000256" key="2">
    <source>
        <dbReference type="ARBA" id="ARBA00005512"/>
    </source>
</evidence>
<feature type="domain" description="Lipase maturation factor 1/2 N-terminal" evidence="8">
    <location>
        <begin position="1"/>
        <end position="92"/>
    </location>
</feature>
<feature type="domain" description="Lipase maturation factor 1/2 C-terminal" evidence="9">
    <location>
        <begin position="212"/>
        <end position="348"/>
    </location>
</feature>
<comment type="caution">
    <text evidence="10">The sequence shown here is derived from an EMBL/GenBank/DDBJ whole genome shotgun (WGS) entry which is preliminary data.</text>
</comment>
<dbReference type="InterPro" id="IPR009613">
    <property type="entry name" value="LMF"/>
</dbReference>
<keyword evidence="6 7" id="KW-0472">Membrane</keyword>
<protein>
    <submittedName>
        <fullName evidence="10">Lipase maturation factor 1</fullName>
    </submittedName>
</protein>
<evidence type="ECO:0000256" key="5">
    <source>
        <dbReference type="ARBA" id="ARBA00022989"/>
    </source>
</evidence>